<dbReference type="PANTHER" id="PTHR10579">
    <property type="entry name" value="CALCIUM-ACTIVATED CHLORIDE CHANNEL REGULATOR"/>
    <property type="match status" value="1"/>
</dbReference>
<evidence type="ECO:0000313" key="3">
    <source>
        <dbReference type="EMBL" id="PSR99146.1"/>
    </source>
</evidence>
<dbReference type="InterPro" id="IPR039510">
    <property type="entry name" value="Vint_dom"/>
</dbReference>
<dbReference type="InterPro" id="IPR036465">
    <property type="entry name" value="vWFA_dom_sf"/>
</dbReference>
<organism evidence="3 4">
    <name type="scientific">Coniella lustricola</name>
    <dbReference type="NCBI Taxonomy" id="2025994"/>
    <lineage>
        <taxon>Eukaryota</taxon>
        <taxon>Fungi</taxon>
        <taxon>Dikarya</taxon>
        <taxon>Ascomycota</taxon>
        <taxon>Pezizomycotina</taxon>
        <taxon>Sordariomycetes</taxon>
        <taxon>Sordariomycetidae</taxon>
        <taxon>Diaporthales</taxon>
        <taxon>Schizoparmaceae</taxon>
        <taxon>Coniella</taxon>
    </lineage>
</organism>
<dbReference type="Pfam" id="PF14623">
    <property type="entry name" value="Vint"/>
    <property type="match status" value="1"/>
</dbReference>
<dbReference type="OrthoDB" id="10264538at2759"/>
<dbReference type="Pfam" id="PF14624">
    <property type="entry name" value="Vwaint"/>
    <property type="match status" value="1"/>
</dbReference>
<protein>
    <submittedName>
        <fullName evidence="3">Hint-domain-domain-containing protein</fullName>
    </submittedName>
</protein>
<gene>
    <name evidence="3" type="ORF">BD289DRAFT_465310</name>
</gene>
<feature type="domain" description="VWFA" evidence="2">
    <location>
        <begin position="100"/>
        <end position="311"/>
    </location>
</feature>
<dbReference type="InParanoid" id="A0A2T3AI85"/>
<dbReference type="STRING" id="2025994.A0A2T3AI85"/>
<name>A0A2T3AI85_9PEZI</name>
<dbReference type="SUPFAM" id="SSF53300">
    <property type="entry name" value="vWA-like"/>
    <property type="match status" value="1"/>
</dbReference>
<dbReference type="PANTHER" id="PTHR10579:SF156">
    <property type="entry name" value="VWFA DOMAIN-CONTAINING PROTEIN"/>
    <property type="match status" value="1"/>
</dbReference>
<dbReference type="InterPro" id="IPR032838">
    <property type="entry name" value="Vwaint_dom"/>
</dbReference>
<dbReference type="Pfam" id="PF13519">
    <property type="entry name" value="VWA_2"/>
    <property type="match status" value="1"/>
</dbReference>
<feature type="region of interest" description="Disordered" evidence="1">
    <location>
        <begin position="36"/>
        <end position="59"/>
    </location>
</feature>
<reference evidence="3 4" key="1">
    <citation type="journal article" date="2018" name="Mycol. Prog.">
        <title>Coniella lustricola, a new species from submerged detritus.</title>
        <authorList>
            <person name="Raudabaugh D.B."/>
            <person name="Iturriaga T."/>
            <person name="Carver A."/>
            <person name="Mondo S."/>
            <person name="Pangilinan J."/>
            <person name="Lipzen A."/>
            <person name="He G."/>
            <person name="Amirebrahimi M."/>
            <person name="Grigoriev I.V."/>
            <person name="Miller A.N."/>
        </authorList>
    </citation>
    <scope>NUCLEOTIDE SEQUENCE [LARGE SCALE GENOMIC DNA]</scope>
    <source>
        <strain evidence="3 4">B22-T-1</strain>
    </source>
</reference>
<dbReference type="InterPro" id="IPR002035">
    <property type="entry name" value="VWF_A"/>
</dbReference>
<dbReference type="EMBL" id="KZ678386">
    <property type="protein sequence ID" value="PSR99146.1"/>
    <property type="molecule type" value="Genomic_DNA"/>
</dbReference>
<evidence type="ECO:0000259" key="2">
    <source>
        <dbReference type="PROSITE" id="PS50234"/>
    </source>
</evidence>
<dbReference type="AlphaFoldDB" id="A0A2T3AI85"/>
<dbReference type="Proteomes" id="UP000241462">
    <property type="component" value="Unassembled WGS sequence"/>
</dbReference>
<proteinExistence type="predicted"/>
<sequence>MIFKCLKNNLSFRSARCVDAQQSPSAREGAGLISVSPDAYVNSPPAAPPPYSEKDADKREVESTSFSISIHPLPPGDGVILKVEPPRTPQDAGLTHVPCDIALVIDVSRSMSEEAPIPGKSRERTGLSVLDLVKHSCQTIIHTLNESDRLAIITFSRWATTLQPLTPMTPPNKLTTVACVNKIEPESCTNLWHGLRNGIRVFQNDPELKRGQHNKARRVPAIMVLTDGAPNHMCPGQGYVAALRSLMGLADDSESADSDPWPSPVLPSIHTFGFGYHLESGLLKSIAEVGRGIYAFIPDAGMVGTVFIHAVANLQSTCAIQASLRLEYPESIELEQTAGEFVGRQEPLRAPGQETMSLTISLGTFRYGQSRDVYLRWKTRDEDTEKDSAPILRARLDYVPTTLKEKHMITTSQCLLDHTTTISAAEIAYHISRHDLCAFIASIFPMDLLGEHHPMTILMRKDHENDSKTSHEEMTSPSSILCSLRNTLHALTAQTPAAQFPNDPQCASIMHDLAGRAHGGQIPQTSQMALALADTHSFLRWGRHYLLSLHGAHAEQLCNSFKDPGPLQYSANSPLFARCRERLNRAFDDLPPPRPSRGEAHVGIPLSLPATSSARRGRSVYNSIQRPDLRGMDVPDRTAMTGRDYMSLTMSMAAYNSPDNPCFAGNNDNDAMKKIHTMPLSRLEKGMHVVTPLGPRRVAAVLATPVRDALLVEVEGILVTPWHPIAATGVTAREWVFPWEVAAVASAIAAKKSSKNKGRHVAFKHTGTVYSVLLEPDENVDAHAILLQSARRSNGTSSDSHHTSTYIDPREHNFEPIWGITLGHGLLTGEDVRAHSFFGDYEQVVSSLSEVGVDGAGRFVGGGVERSGHLSLVCGFRGYRSVKSGLSNAEI</sequence>
<accession>A0A2T3AI85</accession>
<dbReference type="InterPro" id="IPR051266">
    <property type="entry name" value="CLCR"/>
</dbReference>
<evidence type="ECO:0000313" key="4">
    <source>
        <dbReference type="Proteomes" id="UP000241462"/>
    </source>
</evidence>
<dbReference type="PROSITE" id="PS50234">
    <property type="entry name" value="VWFA"/>
    <property type="match status" value="1"/>
</dbReference>
<keyword evidence="4" id="KW-1185">Reference proteome</keyword>
<dbReference type="SMART" id="SM00327">
    <property type="entry name" value="VWA"/>
    <property type="match status" value="1"/>
</dbReference>
<dbReference type="Gene3D" id="3.40.50.410">
    <property type="entry name" value="von Willebrand factor, type A domain"/>
    <property type="match status" value="1"/>
</dbReference>
<evidence type="ECO:0000256" key="1">
    <source>
        <dbReference type="SAM" id="MobiDB-lite"/>
    </source>
</evidence>